<gene>
    <name evidence="2" type="ORF">Pmani_016913</name>
</gene>
<feature type="region of interest" description="Disordered" evidence="1">
    <location>
        <begin position="934"/>
        <end position="968"/>
    </location>
</feature>
<feature type="region of interest" description="Disordered" evidence="1">
    <location>
        <begin position="1"/>
        <end position="67"/>
    </location>
</feature>
<organism evidence="2 3">
    <name type="scientific">Petrolisthes manimaculis</name>
    <dbReference type="NCBI Taxonomy" id="1843537"/>
    <lineage>
        <taxon>Eukaryota</taxon>
        <taxon>Metazoa</taxon>
        <taxon>Ecdysozoa</taxon>
        <taxon>Arthropoda</taxon>
        <taxon>Crustacea</taxon>
        <taxon>Multicrustacea</taxon>
        <taxon>Malacostraca</taxon>
        <taxon>Eumalacostraca</taxon>
        <taxon>Eucarida</taxon>
        <taxon>Decapoda</taxon>
        <taxon>Pleocyemata</taxon>
        <taxon>Anomura</taxon>
        <taxon>Galatheoidea</taxon>
        <taxon>Porcellanidae</taxon>
        <taxon>Petrolisthes</taxon>
    </lineage>
</organism>
<feature type="region of interest" description="Disordered" evidence="1">
    <location>
        <begin position="242"/>
        <end position="261"/>
    </location>
</feature>
<feature type="region of interest" description="Disordered" evidence="1">
    <location>
        <begin position="773"/>
        <end position="792"/>
    </location>
</feature>
<protein>
    <submittedName>
        <fullName evidence="2">Uncharacterized protein</fullName>
    </submittedName>
</protein>
<sequence length="989" mass="108065">MSTSFDSSYGSIGSDNEHAKSTERPGCLVPLARHPKSLKTIGKHGTFSRSLPAPDQGELSESSQSSSSIRNLTFKVRDVAEFNKTSAPVSEIVSELNVKPGKHSTNVGSSFQGVESINRSTEARSQNSTSVCNADASLQIAVSCPSDLSQTHTGGCKECPSHSVSSVMPYTLQETTQPLNIPRSRVSYAGCSSSTPTHAVHYNNKETPGGLNCSSSHIPPRRSESFGELRQGRVVSLVTNPLTDSTQQREMTGVGSDSSPPKYSNMFQDYLHNKQKLNYNPKSSNNSSSSTKGFFNRIFRSRSEAVLNEDSWWLGSAPSTPLEAILSPVLTRSLFRRSRSESVLNQTVDNPELKKYRLDDSECVDVTDQVMTTKPIYTHSISLDSKISTANDDVIPKTTTKPFYSFFGGTGATSLGLALKKRMKRRKCHSVSTDDTCQPSSSSRFFLEKKLPGQEAEIRETKHLTLERNPADKETYFPSAPKTVKINEPRRIYKVNEPKATPRSISILGRAHGREDNVHKDKFTGTFGVVSNTHEVTNSKDVPLVMTWMEDSSGKSSNNILHNFSNYFPPQKKKVPWFAKFQISKPDRCKEETQSNRLDDSFCSSVFSHSSEGSTNSGHDSFSGMSNTNGHLLNPDYLGVPLSVNHSPVSRSPESPFSPVGQTLADFNSQFVMSEHDSDSLSETVSLLVKYKGRPEVQKRVAEKLNTIIKDLEREMNLTPPDSPQHSCHVNTSSIPLSRPGRLYLERHRLCRRNSAPMLSPIEEVRGITDTTTTTMTTTGGETTVMGEQHGDRDTIVGIQRRSDTVPPPIPSSSSPPSGNAHQDRKPTLSKSRSFDEATVDFGRELDACHHSLGNMLKVSSSATRHGGEVNDAHAHSLGNVAKESYVCGKSGNIACGKVGNVAAESHALGKYDSCNESLGNSFNVPLSSDPGNVTDSFFTSPSPPLLGQNSPLPSLSSQNGEVQPRSLVHPAPTTFCDQYGNEHEIAYV</sequence>
<accession>A0AAE1PNA0</accession>
<comment type="caution">
    <text evidence="2">The sequence shown here is derived from an EMBL/GenBank/DDBJ whole genome shotgun (WGS) entry which is preliminary data.</text>
</comment>
<dbReference type="AlphaFoldDB" id="A0AAE1PNA0"/>
<dbReference type="Proteomes" id="UP001292094">
    <property type="component" value="Unassembled WGS sequence"/>
</dbReference>
<evidence type="ECO:0000256" key="1">
    <source>
        <dbReference type="SAM" id="MobiDB-lite"/>
    </source>
</evidence>
<evidence type="ECO:0000313" key="3">
    <source>
        <dbReference type="Proteomes" id="UP001292094"/>
    </source>
</evidence>
<name>A0AAE1PNA0_9EUCA</name>
<keyword evidence="3" id="KW-1185">Reference proteome</keyword>
<dbReference type="EMBL" id="JAWZYT010001498">
    <property type="protein sequence ID" value="KAK4311596.1"/>
    <property type="molecule type" value="Genomic_DNA"/>
</dbReference>
<feature type="compositionally biased region" description="Low complexity" evidence="1">
    <location>
        <begin position="773"/>
        <end position="784"/>
    </location>
</feature>
<reference evidence="2" key="1">
    <citation type="submission" date="2023-11" db="EMBL/GenBank/DDBJ databases">
        <title>Genome assemblies of two species of porcelain crab, Petrolisthes cinctipes and Petrolisthes manimaculis (Anomura: Porcellanidae).</title>
        <authorList>
            <person name="Angst P."/>
        </authorList>
    </citation>
    <scope>NUCLEOTIDE SEQUENCE</scope>
    <source>
        <strain evidence="2">PB745_02</strain>
        <tissue evidence="2">Gill</tissue>
    </source>
</reference>
<proteinExistence type="predicted"/>
<feature type="compositionally biased region" description="Polar residues" evidence="1">
    <location>
        <begin position="948"/>
        <end position="962"/>
    </location>
</feature>
<feature type="region of interest" description="Disordered" evidence="1">
    <location>
        <begin position="802"/>
        <end position="835"/>
    </location>
</feature>
<feature type="compositionally biased region" description="Polar residues" evidence="1">
    <location>
        <begin position="1"/>
        <end position="14"/>
    </location>
</feature>
<evidence type="ECO:0000313" key="2">
    <source>
        <dbReference type="EMBL" id="KAK4311596.1"/>
    </source>
</evidence>